<feature type="transmembrane region" description="Helical" evidence="1">
    <location>
        <begin position="208"/>
        <end position="227"/>
    </location>
</feature>
<feature type="transmembrane region" description="Helical" evidence="1">
    <location>
        <begin position="179"/>
        <end position="202"/>
    </location>
</feature>
<proteinExistence type="predicted"/>
<comment type="caution">
    <text evidence="2">The sequence shown here is derived from an EMBL/GenBank/DDBJ whole genome shotgun (WGS) entry which is preliminary data.</text>
</comment>
<dbReference type="RefSeq" id="WP_134530081.1">
    <property type="nucleotide sequence ID" value="NZ_SOHN01000016.1"/>
</dbReference>
<feature type="transmembrane region" description="Helical" evidence="1">
    <location>
        <begin position="126"/>
        <end position="146"/>
    </location>
</feature>
<evidence type="ECO:0000313" key="3">
    <source>
        <dbReference type="Proteomes" id="UP000297626"/>
    </source>
</evidence>
<dbReference type="EMBL" id="SOHN01000016">
    <property type="protein sequence ID" value="TFD85930.1"/>
    <property type="molecule type" value="Genomic_DNA"/>
</dbReference>
<dbReference type="AlphaFoldDB" id="A0A4R9BK07"/>
<protein>
    <recommendedName>
        <fullName evidence="4">DUF1648 domain-containing protein</fullName>
    </recommendedName>
</protein>
<keyword evidence="1" id="KW-0812">Transmembrane</keyword>
<evidence type="ECO:0000313" key="2">
    <source>
        <dbReference type="EMBL" id="TFD85930.1"/>
    </source>
</evidence>
<keyword evidence="1" id="KW-0472">Membrane</keyword>
<feature type="transmembrane region" description="Helical" evidence="1">
    <location>
        <begin position="94"/>
        <end position="114"/>
    </location>
</feature>
<feature type="transmembrane region" description="Helical" evidence="1">
    <location>
        <begin position="54"/>
        <end position="82"/>
    </location>
</feature>
<evidence type="ECO:0000256" key="1">
    <source>
        <dbReference type="SAM" id="Phobius"/>
    </source>
</evidence>
<evidence type="ECO:0008006" key="4">
    <source>
        <dbReference type="Google" id="ProtNLM"/>
    </source>
</evidence>
<name>A0A4R9BK07_9MICO</name>
<keyword evidence="1" id="KW-1133">Transmembrane helix</keyword>
<gene>
    <name evidence="2" type="ORF">E3T51_12260</name>
</gene>
<organism evidence="2 3">
    <name type="scientific">Cryobacterium serini</name>
    <dbReference type="NCBI Taxonomy" id="1259201"/>
    <lineage>
        <taxon>Bacteria</taxon>
        <taxon>Bacillati</taxon>
        <taxon>Actinomycetota</taxon>
        <taxon>Actinomycetes</taxon>
        <taxon>Micrococcales</taxon>
        <taxon>Microbacteriaceae</taxon>
        <taxon>Cryobacterium</taxon>
    </lineage>
</organism>
<accession>A0A4R9BK07</accession>
<feature type="transmembrane region" description="Helical" evidence="1">
    <location>
        <begin position="14"/>
        <end position="34"/>
    </location>
</feature>
<sequence length="333" mass="35361">MSAKSVRTEMVRKVLAGASLCVPVLVVIISWWVWRDDLPTELASHWSGSGPADDAMAVGALLALNLGMTGVPAVAGVAISVWPGMSARARRGAYFFLGVFGGMGTVTWLLSAGLTMQVGDPYEVVLGAWVIVSFVAAGYGIIPFLIAPRPRLEATDVQGRIEFAPSAVGAWSQTITGNLFLWVAIGLIILGSVIYGPAVVAGRASDQIVGIAVIAVASVLVASFVRLRVTADWRGLRVVSAIFRIPLKRIRLEAIAVVEAAELRPAEWGGWGYRIMPGRSAVILRKGPGLIVTTKNEKQFAISLDDPETPAALLATLRDDNAAAPELPRESKR</sequence>
<reference evidence="2 3" key="1">
    <citation type="submission" date="2019-03" db="EMBL/GenBank/DDBJ databases">
        <title>Genomics of glacier-inhabiting Cryobacterium strains.</title>
        <authorList>
            <person name="Liu Q."/>
            <person name="Xin Y.-H."/>
        </authorList>
    </citation>
    <scope>NUCLEOTIDE SEQUENCE [LARGE SCALE GENOMIC DNA]</scope>
    <source>
        <strain evidence="2 3">Sr54</strain>
    </source>
</reference>
<keyword evidence="3" id="KW-1185">Reference proteome</keyword>
<dbReference type="Proteomes" id="UP000297626">
    <property type="component" value="Unassembled WGS sequence"/>
</dbReference>